<proteinExistence type="predicted"/>
<feature type="signal peptide" evidence="1">
    <location>
        <begin position="1"/>
        <end position="19"/>
    </location>
</feature>
<feature type="chain" id="PRO_5003313499" evidence="1">
    <location>
        <begin position="20"/>
        <end position="329"/>
    </location>
</feature>
<dbReference type="AlphaFoldDB" id="F4PYL6"/>
<evidence type="ECO:0000313" key="2">
    <source>
        <dbReference type="EMBL" id="EGG19282.1"/>
    </source>
</evidence>
<accession>F4PYL6</accession>
<name>F4PYL6_CACFS</name>
<dbReference type="GeneID" id="14871302"/>
<dbReference type="Proteomes" id="UP000007797">
    <property type="component" value="Unassembled WGS sequence"/>
</dbReference>
<sequence>MLNKAIISLFLLFIVGSYCQPVSIQFFYQWPGYDYINYQVVRLSDGKILQNVTNINPDQYGIWGFLTTNDTSEILLFGTASNSIQVKSFWPSTDSFQQEFIASYPYSFTFALQPLLWNPHTLTTYVPGLFFNENERAVLSLLEFKLDTAQKTYPIELGISDTTTTRFNSDPVGAYDGSNYYYVYFSIDNIDGLAQYSFSQNTSKLVTFIEPVVPLKLHGIDQLYYFNGQLYYCKYVTLVGVTISTMSFDSGNVVVIYKDNNIATKGYQQNIQPFVFDPTTGTILILNTYNGNLYIDVFDILTKTVIKSSSLPNTIPYETVMIAPSVQSN</sequence>
<protein>
    <submittedName>
        <fullName evidence="2">Uncharacterized protein</fullName>
    </submittedName>
</protein>
<keyword evidence="1" id="KW-0732">Signal</keyword>
<organism evidence="2 3">
    <name type="scientific">Cavenderia fasciculata</name>
    <name type="common">Slime mold</name>
    <name type="synonym">Dictyostelium fasciculatum</name>
    <dbReference type="NCBI Taxonomy" id="261658"/>
    <lineage>
        <taxon>Eukaryota</taxon>
        <taxon>Amoebozoa</taxon>
        <taxon>Evosea</taxon>
        <taxon>Eumycetozoa</taxon>
        <taxon>Dictyostelia</taxon>
        <taxon>Acytosteliales</taxon>
        <taxon>Cavenderiaceae</taxon>
        <taxon>Cavenderia</taxon>
    </lineage>
</organism>
<dbReference type="RefSeq" id="XP_004357553.1">
    <property type="nucleotide sequence ID" value="XM_004357496.1"/>
</dbReference>
<keyword evidence="3" id="KW-1185">Reference proteome</keyword>
<reference evidence="3" key="1">
    <citation type="journal article" date="2011" name="Genome Res.">
        <title>Phylogeny-wide analysis of social amoeba genomes highlights ancient origins for complex intercellular communication.</title>
        <authorList>
            <person name="Heidel A.J."/>
            <person name="Lawal H.M."/>
            <person name="Felder M."/>
            <person name="Schilde C."/>
            <person name="Helps N.R."/>
            <person name="Tunggal B."/>
            <person name="Rivero F."/>
            <person name="John U."/>
            <person name="Schleicher M."/>
            <person name="Eichinger L."/>
            <person name="Platzer M."/>
            <person name="Noegel A.A."/>
            <person name="Schaap P."/>
            <person name="Gloeckner G."/>
        </authorList>
    </citation>
    <scope>NUCLEOTIDE SEQUENCE [LARGE SCALE GENOMIC DNA]</scope>
    <source>
        <strain evidence="3">SH3</strain>
    </source>
</reference>
<dbReference type="KEGG" id="dfa:DFA_02069"/>
<dbReference type="EMBL" id="GL883015">
    <property type="protein sequence ID" value="EGG19282.1"/>
    <property type="molecule type" value="Genomic_DNA"/>
</dbReference>
<gene>
    <name evidence="2" type="ORF">DFA_02069</name>
</gene>
<evidence type="ECO:0000313" key="3">
    <source>
        <dbReference type="Proteomes" id="UP000007797"/>
    </source>
</evidence>
<evidence type="ECO:0000256" key="1">
    <source>
        <dbReference type="SAM" id="SignalP"/>
    </source>
</evidence>